<dbReference type="HOGENOM" id="CLU_3035711_0_0_1"/>
<dbReference type="EnsemblPlants" id="OMERI05G16130.1">
    <property type="protein sequence ID" value="OMERI05G16130.1"/>
    <property type="gene ID" value="OMERI05G16130"/>
</dbReference>
<protein>
    <submittedName>
        <fullName evidence="2">Uncharacterized protein</fullName>
    </submittedName>
</protein>
<organism evidence="2">
    <name type="scientific">Oryza meridionalis</name>
    <dbReference type="NCBI Taxonomy" id="40149"/>
    <lineage>
        <taxon>Eukaryota</taxon>
        <taxon>Viridiplantae</taxon>
        <taxon>Streptophyta</taxon>
        <taxon>Embryophyta</taxon>
        <taxon>Tracheophyta</taxon>
        <taxon>Spermatophyta</taxon>
        <taxon>Magnoliopsida</taxon>
        <taxon>Liliopsida</taxon>
        <taxon>Poales</taxon>
        <taxon>Poaceae</taxon>
        <taxon>BOP clade</taxon>
        <taxon>Oryzoideae</taxon>
        <taxon>Oryzeae</taxon>
        <taxon>Oryzinae</taxon>
        <taxon>Oryza</taxon>
    </lineage>
</organism>
<dbReference type="AlphaFoldDB" id="A0A0E0DS84"/>
<dbReference type="Proteomes" id="UP000008021">
    <property type="component" value="Chromosome 5"/>
</dbReference>
<reference evidence="2" key="2">
    <citation type="submission" date="2018-05" db="EMBL/GenBank/DDBJ databases">
        <title>OmerRS3 (Oryza meridionalis Reference Sequence Version 3).</title>
        <authorList>
            <person name="Zhang J."/>
            <person name="Kudrna D."/>
            <person name="Lee S."/>
            <person name="Talag J."/>
            <person name="Welchert J."/>
            <person name="Wing R.A."/>
        </authorList>
    </citation>
    <scope>NUCLEOTIDE SEQUENCE [LARGE SCALE GENOMIC DNA]</scope>
    <source>
        <strain evidence="2">cv. OR44</strain>
    </source>
</reference>
<feature type="region of interest" description="Disordered" evidence="1">
    <location>
        <begin position="1"/>
        <end position="55"/>
    </location>
</feature>
<evidence type="ECO:0000256" key="1">
    <source>
        <dbReference type="SAM" id="MobiDB-lite"/>
    </source>
</evidence>
<reference evidence="2" key="1">
    <citation type="submission" date="2015-04" db="UniProtKB">
        <authorList>
            <consortium name="EnsemblPlants"/>
        </authorList>
    </citation>
    <scope>IDENTIFICATION</scope>
</reference>
<dbReference type="Gramene" id="OMERI05G16130.1">
    <property type="protein sequence ID" value="OMERI05G16130.1"/>
    <property type="gene ID" value="OMERI05G16130"/>
</dbReference>
<evidence type="ECO:0000313" key="2">
    <source>
        <dbReference type="EnsemblPlants" id="OMERI05G16130.1"/>
    </source>
</evidence>
<proteinExistence type="predicted"/>
<keyword evidence="3" id="KW-1185">Reference proteome</keyword>
<evidence type="ECO:0000313" key="3">
    <source>
        <dbReference type="Proteomes" id="UP000008021"/>
    </source>
</evidence>
<name>A0A0E0DS84_9ORYZ</name>
<sequence>MAKLGGQIKDDGVGGQIRRKRSRCGEREATARPTAEVAARDGADSGGGRVRRRRR</sequence>
<accession>A0A0E0DS84</accession>